<protein>
    <recommendedName>
        <fullName evidence="8">Amino acid permease/ SLC12A domain-containing protein</fullName>
    </recommendedName>
</protein>
<dbReference type="PIRSF" id="PIRSF006060">
    <property type="entry name" value="AA_transporter"/>
    <property type="match status" value="1"/>
</dbReference>
<dbReference type="PANTHER" id="PTHR43341:SF20">
    <property type="entry name" value="AAT FAMILY AMINO ACID TRANSPORTER"/>
    <property type="match status" value="1"/>
</dbReference>
<dbReference type="FunFam" id="1.20.1740.10:FF:000006">
    <property type="entry name" value="General amino acid permease"/>
    <property type="match status" value="1"/>
</dbReference>
<dbReference type="Gene3D" id="1.20.1740.10">
    <property type="entry name" value="Amino acid/polyamine transporter I"/>
    <property type="match status" value="1"/>
</dbReference>
<feature type="transmembrane region" description="Helical" evidence="7">
    <location>
        <begin position="279"/>
        <end position="298"/>
    </location>
</feature>
<reference evidence="9" key="1">
    <citation type="journal article" date="2023" name="PhytoFront">
        <title>Draft Genome Resources of Seven Strains of Tilletia horrida, Causal Agent of Kernel Smut of Rice.</title>
        <authorList>
            <person name="Khanal S."/>
            <person name="Antony Babu S."/>
            <person name="Zhou X.G."/>
        </authorList>
    </citation>
    <scope>NUCLEOTIDE SEQUENCE</scope>
    <source>
        <strain evidence="9">TX6</strain>
    </source>
</reference>
<evidence type="ECO:0000256" key="5">
    <source>
        <dbReference type="ARBA" id="ARBA00022989"/>
    </source>
</evidence>
<evidence type="ECO:0000256" key="1">
    <source>
        <dbReference type="ARBA" id="ARBA00004141"/>
    </source>
</evidence>
<dbReference type="AlphaFoldDB" id="A0AAN6GQY8"/>
<keyword evidence="5 7" id="KW-1133">Transmembrane helix</keyword>
<dbReference type="PANTHER" id="PTHR43341">
    <property type="entry name" value="AMINO ACID PERMEASE"/>
    <property type="match status" value="1"/>
</dbReference>
<feature type="transmembrane region" description="Helical" evidence="7">
    <location>
        <begin position="485"/>
        <end position="503"/>
    </location>
</feature>
<feature type="transmembrane region" description="Helical" evidence="7">
    <location>
        <begin position="402"/>
        <end position="426"/>
    </location>
</feature>
<feature type="transmembrane region" description="Helical" evidence="7">
    <location>
        <begin position="239"/>
        <end position="259"/>
    </location>
</feature>
<gene>
    <name evidence="9" type="ORF">OC846_002608</name>
</gene>
<keyword evidence="2" id="KW-0813">Transport</keyword>
<feature type="transmembrane region" description="Helical" evidence="7">
    <location>
        <begin position="51"/>
        <end position="72"/>
    </location>
</feature>
<keyword evidence="6 7" id="KW-0472">Membrane</keyword>
<dbReference type="GO" id="GO:0016020">
    <property type="term" value="C:membrane"/>
    <property type="evidence" value="ECO:0007669"/>
    <property type="project" value="UniProtKB-SubCell"/>
</dbReference>
<evidence type="ECO:0000259" key="8">
    <source>
        <dbReference type="Pfam" id="PF00324"/>
    </source>
</evidence>
<proteinExistence type="predicted"/>
<keyword evidence="4" id="KW-0029">Amino-acid transport</keyword>
<accession>A0AAN6GQY8</accession>
<dbReference type="PROSITE" id="PS00218">
    <property type="entry name" value="AMINO_ACID_PERMEASE_1"/>
    <property type="match status" value="1"/>
</dbReference>
<dbReference type="Pfam" id="PF00324">
    <property type="entry name" value="AA_permease"/>
    <property type="match status" value="1"/>
</dbReference>
<comment type="subcellular location">
    <subcellularLocation>
        <location evidence="1">Membrane</location>
        <topology evidence="1">Multi-pass membrane protein</topology>
    </subcellularLocation>
</comment>
<keyword evidence="10" id="KW-1185">Reference proteome</keyword>
<feature type="domain" description="Amino acid permease/ SLC12A" evidence="8">
    <location>
        <begin position="50"/>
        <end position="508"/>
    </location>
</feature>
<name>A0AAN6GQY8_9BASI</name>
<sequence>MSYSPDEKTYKEGSYAKENTVVEEVQYGEDTNAFGQRSNEKLKPALDNRHLAMISIGGVIGTGLFLGTAGSLARGGPLGLWMGYILMGSICYAMMMCLGEMISYLPIPGGHIKLAERFVDPALGFAMGWNYFYNWAIVLPAELAAAATLIGFWSDLNPAIWISICLVIVIVINFFGARAYGETEFWFCSIKVITIVGLLILSFLLDVGAVGNRRGFQYWKNPGPFVQYLGIEGAWGRFLGFWSVLINAGFSFIGTEIVAMAAAEARNPRRALPKAVSKVWIRILFFYILGTLAVGVLVPSNEPQLTKGAQANKSAFVIAIRDAGIKGLPSVINAALVTSATSAASSDLYTSSRALYSLALAGNAPRIFAKTLKNGLPLPSLIVSALFSGLAYLSVATSSNQVFGWLQGLTSICGLLSWWAISLTYLRFYKGTKVQGIDRTAMPFHSKLQPFLGYWSLGWTTIVMLFCGFKNFIHGHWDQADFVTSYFPLPLFIVIWIGYKLFYRTRVVKADEMDFYTGIKEILEAEEPEKPPKNLWEKFWAWL</sequence>
<dbReference type="Proteomes" id="UP001176517">
    <property type="component" value="Unassembled WGS sequence"/>
</dbReference>
<dbReference type="InterPro" id="IPR050524">
    <property type="entry name" value="APC_YAT"/>
</dbReference>
<dbReference type="EMBL" id="JAPDMZ010000053">
    <property type="protein sequence ID" value="KAK0553236.1"/>
    <property type="molecule type" value="Genomic_DNA"/>
</dbReference>
<feature type="transmembrane region" description="Helical" evidence="7">
    <location>
        <begin position="132"/>
        <end position="153"/>
    </location>
</feature>
<feature type="transmembrane region" description="Helical" evidence="7">
    <location>
        <begin position="452"/>
        <end position="473"/>
    </location>
</feature>
<evidence type="ECO:0000256" key="4">
    <source>
        <dbReference type="ARBA" id="ARBA00022970"/>
    </source>
</evidence>
<keyword evidence="3 7" id="KW-0812">Transmembrane</keyword>
<feature type="transmembrane region" description="Helical" evidence="7">
    <location>
        <begin position="159"/>
        <end position="180"/>
    </location>
</feature>
<organism evidence="9 10">
    <name type="scientific">Tilletia horrida</name>
    <dbReference type="NCBI Taxonomy" id="155126"/>
    <lineage>
        <taxon>Eukaryota</taxon>
        <taxon>Fungi</taxon>
        <taxon>Dikarya</taxon>
        <taxon>Basidiomycota</taxon>
        <taxon>Ustilaginomycotina</taxon>
        <taxon>Exobasidiomycetes</taxon>
        <taxon>Tilletiales</taxon>
        <taxon>Tilletiaceae</taxon>
        <taxon>Tilletia</taxon>
    </lineage>
</organism>
<evidence type="ECO:0000256" key="6">
    <source>
        <dbReference type="ARBA" id="ARBA00023136"/>
    </source>
</evidence>
<feature type="transmembrane region" description="Helical" evidence="7">
    <location>
        <begin position="376"/>
        <end position="396"/>
    </location>
</feature>
<evidence type="ECO:0000256" key="7">
    <source>
        <dbReference type="SAM" id="Phobius"/>
    </source>
</evidence>
<evidence type="ECO:0000313" key="9">
    <source>
        <dbReference type="EMBL" id="KAK0553236.1"/>
    </source>
</evidence>
<evidence type="ECO:0000256" key="3">
    <source>
        <dbReference type="ARBA" id="ARBA00022692"/>
    </source>
</evidence>
<feature type="transmembrane region" description="Helical" evidence="7">
    <location>
        <begin position="78"/>
        <end position="98"/>
    </location>
</feature>
<dbReference type="GO" id="GO:0015171">
    <property type="term" value="F:amino acid transmembrane transporter activity"/>
    <property type="evidence" value="ECO:0007669"/>
    <property type="project" value="TreeGrafter"/>
</dbReference>
<comment type="caution">
    <text evidence="9">The sequence shown here is derived from an EMBL/GenBank/DDBJ whole genome shotgun (WGS) entry which is preliminary data.</text>
</comment>
<evidence type="ECO:0000256" key="2">
    <source>
        <dbReference type="ARBA" id="ARBA00022448"/>
    </source>
</evidence>
<dbReference type="InterPro" id="IPR004841">
    <property type="entry name" value="AA-permease/SLC12A_dom"/>
</dbReference>
<dbReference type="InterPro" id="IPR004840">
    <property type="entry name" value="Amino_acid_permease_CS"/>
</dbReference>
<feature type="transmembrane region" description="Helical" evidence="7">
    <location>
        <begin position="192"/>
        <end position="211"/>
    </location>
</feature>
<evidence type="ECO:0000313" key="10">
    <source>
        <dbReference type="Proteomes" id="UP001176517"/>
    </source>
</evidence>